<feature type="domain" description="Metallo-beta-lactamase" evidence="1">
    <location>
        <begin position="15"/>
        <end position="193"/>
    </location>
</feature>
<organism evidence="2 3">
    <name type="scientific">Rhynchospora breviuscula</name>
    <dbReference type="NCBI Taxonomy" id="2022672"/>
    <lineage>
        <taxon>Eukaryota</taxon>
        <taxon>Viridiplantae</taxon>
        <taxon>Streptophyta</taxon>
        <taxon>Embryophyta</taxon>
        <taxon>Tracheophyta</taxon>
        <taxon>Spermatophyta</taxon>
        <taxon>Magnoliopsida</taxon>
        <taxon>Liliopsida</taxon>
        <taxon>Poales</taxon>
        <taxon>Cyperaceae</taxon>
        <taxon>Cyperoideae</taxon>
        <taxon>Rhynchosporeae</taxon>
        <taxon>Rhynchospora</taxon>
    </lineage>
</organism>
<evidence type="ECO:0000313" key="2">
    <source>
        <dbReference type="EMBL" id="KAJ1684475.1"/>
    </source>
</evidence>
<reference evidence="2" key="1">
    <citation type="journal article" date="2022" name="Cell">
        <title>Repeat-based holocentromeres influence genome architecture and karyotype evolution.</title>
        <authorList>
            <person name="Hofstatter P.G."/>
            <person name="Thangavel G."/>
            <person name="Lux T."/>
            <person name="Neumann P."/>
            <person name="Vondrak T."/>
            <person name="Novak P."/>
            <person name="Zhang M."/>
            <person name="Costa L."/>
            <person name="Castellani M."/>
            <person name="Scott A."/>
            <person name="Toegelov H."/>
            <person name="Fuchs J."/>
            <person name="Mata-Sucre Y."/>
            <person name="Dias Y."/>
            <person name="Vanzela A.L.L."/>
            <person name="Huettel B."/>
            <person name="Almeida C.C.S."/>
            <person name="Simkova H."/>
            <person name="Souza G."/>
            <person name="Pedrosa-Harand A."/>
            <person name="Macas J."/>
            <person name="Mayer K.F.X."/>
            <person name="Houben A."/>
            <person name="Marques A."/>
        </authorList>
    </citation>
    <scope>NUCLEOTIDE SEQUENCE</scope>
    <source>
        <strain evidence="2">RhyBre1mFocal</strain>
    </source>
</reference>
<gene>
    <name evidence="2" type="ORF">LUZ63_020230</name>
</gene>
<dbReference type="PANTHER" id="PTHR15032:SF36">
    <property type="entry name" value="METALLO-BETA-LACTAMASE DOMAIN-CONTAINING PROTEIN"/>
    <property type="match status" value="1"/>
</dbReference>
<dbReference type="EMBL" id="JAMQYH010000029">
    <property type="protein sequence ID" value="KAJ1684475.1"/>
    <property type="molecule type" value="Genomic_DNA"/>
</dbReference>
<name>A0A9P9Z8U2_9POAL</name>
<proteinExistence type="predicted"/>
<comment type="caution">
    <text evidence="2">The sequence shown here is derived from an EMBL/GenBank/DDBJ whole genome shotgun (WGS) entry which is preliminary data.</text>
</comment>
<dbReference type="Gene3D" id="3.60.15.10">
    <property type="entry name" value="Ribonuclease Z/Hydroxyacylglutathione hydrolase-like"/>
    <property type="match status" value="1"/>
</dbReference>
<dbReference type="PANTHER" id="PTHR15032">
    <property type="entry name" value="N-ACYL-PHOSPHATIDYLETHANOLAMINE-HYDROLYZING PHOSPHOLIPASE D"/>
    <property type="match status" value="1"/>
</dbReference>
<dbReference type="SUPFAM" id="SSF56281">
    <property type="entry name" value="Metallo-hydrolase/oxidoreductase"/>
    <property type="match status" value="1"/>
</dbReference>
<accession>A0A9P9Z8U2</accession>
<dbReference type="InterPro" id="IPR036866">
    <property type="entry name" value="RibonucZ/Hydroxyglut_hydro"/>
</dbReference>
<sequence length="246" mass="26724">MSLRLGPPERAVVVATDPLLSRRLFHLRRPSPPPPPEAARADVVLVSHLHRDHLHLPSLDRFDRAVPVIVPRGAPRLVPGLAGRELLEVAPGDRVEVAGLDVEVLPAHHDGRRSVVEKGDAPAVGFRVDDGSTSLWYPGDTGRQDFSGVRRVDLAAVPIGGWGPTLGDEHLDPAEAAQAVAQVGARWALAVHYGTFWPVAMRRLHPANHRHFFETPPTRFREAVARHAPGVEALTPPHGEALELVP</sequence>
<evidence type="ECO:0000259" key="1">
    <source>
        <dbReference type="Pfam" id="PF12706"/>
    </source>
</evidence>
<dbReference type="Pfam" id="PF12706">
    <property type="entry name" value="Lactamase_B_2"/>
    <property type="match status" value="1"/>
</dbReference>
<evidence type="ECO:0000313" key="3">
    <source>
        <dbReference type="Proteomes" id="UP001151287"/>
    </source>
</evidence>
<dbReference type="InterPro" id="IPR001279">
    <property type="entry name" value="Metallo-B-lactamas"/>
</dbReference>
<protein>
    <recommendedName>
        <fullName evidence="1">Metallo-beta-lactamase domain-containing protein</fullName>
    </recommendedName>
</protein>
<keyword evidence="3" id="KW-1185">Reference proteome</keyword>
<dbReference type="GO" id="GO:0005737">
    <property type="term" value="C:cytoplasm"/>
    <property type="evidence" value="ECO:0007669"/>
    <property type="project" value="TreeGrafter"/>
</dbReference>
<dbReference type="AlphaFoldDB" id="A0A9P9Z8U2"/>
<dbReference type="Proteomes" id="UP001151287">
    <property type="component" value="Unassembled WGS sequence"/>
</dbReference>